<comment type="caution">
    <text evidence="2">The sequence shown here is derived from an EMBL/GenBank/DDBJ whole genome shotgun (WGS) entry which is preliminary data.</text>
</comment>
<feature type="transmembrane region" description="Helical" evidence="1">
    <location>
        <begin position="65"/>
        <end position="81"/>
    </location>
</feature>
<gene>
    <name evidence="2" type="ORF">GDO81_014263</name>
</gene>
<dbReference type="Proteomes" id="UP000824782">
    <property type="component" value="Unassembled WGS sequence"/>
</dbReference>
<accession>A0AAV7B945</accession>
<keyword evidence="1" id="KW-0472">Membrane</keyword>
<evidence type="ECO:0000256" key="1">
    <source>
        <dbReference type="SAM" id="Phobius"/>
    </source>
</evidence>
<organism evidence="2 3">
    <name type="scientific">Engystomops pustulosus</name>
    <name type="common">Tungara frog</name>
    <name type="synonym">Physalaemus pustulosus</name>
    <dbReference type="NCBI Taxonomy" id="76066"/>
    <lineage>
        <taxon>Eukaryota</taxon>
        <taxon>Metazoa</taxon>
        <taxon>Chordata</taxon>
        <taxon>Craniata</taxon>
        <taxon>Vertebrata</taxon>
        <taxon>Euteleostomi</taxon>
        <taxon>Amphibia</taxon>
        <taxon>Batrachia</taxon>
        <taxon>Anura</taxon>
        <taxon>Neobatrachia</taxon>
        <taxon>Hyloidea</taxon>
        <taxon>Leptodactylidae</taxon>
        <taxon>Leiuperinae</taxon>
        <taxon>Engystomops</taxon>
    </lineage>
</organism>
<protein>
    <submittedName>
        <fullName evidence="2">Uncharacterized protein</fullName>
    </submittedName>
</protein>
<proteinExistence type="predicted"/>
<reference evidence="2" key="1">
    <citation type="thesis" date="2020" institute="ProQuest LLC" country="789 East Eisenhower Parkway, Ann Arbor, MI, USA">
        <title>Comparative Genomics and Chromosome Evolution.</title>
        <authorList>
            <person name="Mudd A.B."/>
        </authorList>
    </citation>
    <scope>NUCLEOTIDE SEQUENCE</scope>
    <source>
        <strain evidence="2">237g6f4</strain>
        <tissue evidence="2">Blood</tissue>
    </source>
</reference>
<name>A0AAV7B945_ENGPU</name>
<keyword evidence="3" id="KW-1185">Reference proteome</keyword>
<evidence type="ECO:0000313" key="3">
    <source>
        <dbReference type="Proteomes" id="UP000824782"/>
    </source>
</evidence>
<dbReference type="AlphaFoldDB" id="A0AAV7B945"/>
<feature type="transmembrane region" description="Helical" evidence="1">
    <location>
        <begin position="12"/>
        <end position="30"/>
    </location>
</feature>
<keyword evidence="1" id="KW-1133">Transmembrane helix</keyword>
<keyword evidence="1" id="KW-0812">Transmembrane</keyword>
<evidence type="ECO:0000313" key="2">
    <source>
        <dbReference type="EMBL" id="KAG8569096.1"/>
    </source>
</evidence>
<sequence length="93" mass="10734">MTVRFYPTPKDFLFLFSCLRSVLAFLPYSNGFGVCVIKMDAVFFSCILSFVSIKGLTDRSMGSLVIMRLVAWVVWVWYLQVRCDCHVLNCFIT</sequence>
<dbReference type="EMBL" id="WNYA01000006">
    <property type="protein sequence ID" value="KAG8569096.1"/>
    <property type="molecule type" value="Genomic_DNA"/>
</dbReference>